<keyword evidence="10" id="KW-0119">Carbohydrate metabolism</keyword>
<dbReference type="AlphaFoldDB" id="A0A1G2R6I4"/>
<evidence type="ECO:0008006" key="13">
    <source>
        <dbReference type="Google" id="ProtNLM"/>
    </source>
</evidence>
<evidence type="ECO:0000256" key="4">
    <source>
        <dbReference type="ARBA" id="ARBA00011738"/>
    </source>
</evidence>
<evidence type="ECO:0000256" key="8">
    <source>
        <dbReference type="ARBA" id="ARBA00023211"/>
    </source>
</evidence>
<accession>A0A1G2R6I4</accession>
<dbReference type="PANTHER" id="PTHR11749">
    <property type="entry name" value="RIBULOSE-5-PHOSPHATE-3-EPIMERASE"/>
    <property type="match status" value="1"/>
</dbReference>
<keyword evidence="7" id="KW-0408">Iron</keyword>
<evidence type="ECO:0000256" key="3">
    <source>
        <dbReference type="ARBA" id="ARBA00001954"/>
    </source>
</evidence>
<name>A0A1G2R6I4_9BACT</name>
<dbReference type="InterPro" id="IPR013785">
    <property type="entry name" value="Aldolase_TIM"/>
</dbReference>
<comment type="cofactor">
    <cofactor evidence="2">
        <name>Zn(2+)</name>
        <dbReference type="ChEBI" id="CHEBI:29105"/>
    </cofactor>
</comment>
<evidence type="ECO:0000256" key="10">
    <source>
        <dbReference type="ARBA" id="ARBA00023277"/>
    </source>
</evidence>
<dbReference type="FunFam" id="3.20.20.70:FF:000191">
    <property type="entry name" value="ribulose-phosphate 3-epimerase isoform X2"/>
    <property type="match status" value="1"/>
</dbReference>
<sequence>MQKIIPAILTDDIEDLKNKLTLLENHATWVQIDIMDGKFVPNTSVNVAALEVAYEFFSLEIHLMVANPETYFQDCMAIGAKRVIIHSEAAENLGSALAHMKPHAFQKGVAINPQTDVSVLFPYLEYLDSVLILAVTPGFQGQKFLPEVLEKVRKLKELAPDLIVGVDGGVNESNITQVFQAGADYVAVGSALFNTPDPLDALKKLEKIIG</sequence>
<comment type="caution">
    <text evidence="11">The sequence shown here is derived from an EMBL/GenBank/DDBJ whole genome shotgun (WGS) entry which is preliminary data.</text>
</comment>
<dbReference type="Pfam" id="PF00834">
    <property type="entry name" value="Ribul_P_3_epim"/>
    <property type="match status" value="1"/>
</dbReference>
<dbReference type="GO" id="GO:0016857">
    <property type="term" value="F:racemase and epimerase activity, acting on carbohydrates and derivatives"/>
    <property type="evidence" value="ECO:0007669"/>
    <property type="project" value="InterPro"/>
</dbReference>
<dbReference type="InterPro" id="IPR011060">
    <property type="entry name" value="RibuloseP-bd_barrel"/>
</dbReference>
<proteinExistence type="predicted"/>
<evidence type="ECO:0000313" key="11">
    <source>
        <dbReference type="EMBL" id="OHA67862.1"/>
    </source>
</evidence>
<evidence type="ECO:0000256" key="1">
    <source>
        <dbReference type="ARBA" id="ARBA00001936"/>
    </source>
</evidence>
<dbReference type="GO" id="GO:0006091">
    <property type="term" value="P:generation of precursor metabolites and energy"/>
    <property type="evidence" value="ECO:0007669"/>
    <property type="project" value="UniProtKB-ARBA"/>
</dbReference>
<dbReference type="Gene3D" id="3.20.20.70">
    <property type="entry name" value="Aldolase class I"/>
    <property type="match status" value="1"/>
</dbReference>
<reference evidence="11 12" key="1">
    <citation type="journal article" date="2016" name="Nat. Commun.">
        <title>Thousands of microbial genomes shed light on interconnected biogeochemical processes in an aquifer system.</title>
        <authorList>
            <person name="Anantharaman K."/>
            <person name="Brown C.T."/>
            <person name="Hug L.A."/>
            <person name="Sharon I."/>
            <person name="Castelle C.J."/>
            <person name="Probst A.J."/>
            <person name="Thomas B.C."/>
            <person name="Singh A."/>
            <person name="Wilkins M.J."/>
            <person name="Karaoz U."/>
            <person name="Brodie E.L."/>
            <person name="Williams K.H."/>
            <person name="Hubbard S.S."/>
            <person name="Banfield J.F."/>
        </authorList>
    </citation>
    <scope>NUCLEOTIDE SEQUENCE [LARGE SCALE GENOMIC DNA]</scope>
</reference>
<dbReference type="GO" id="GO:0046872">
    <property type="term" value="F:metal ion binding"/>
    <property type="evidence" value="ECO:0007669"/>
    <property type="project" value="UniProtKB-KW"/>
</dbReference>
<dbReference type="GO" id="GO:0006163">
    <property type="term" value="P:purine nucleotide metabolic process"/>
    <property type="evidence" value="ECO:0007669"/>
    <property type="project" value="UniProtKB-ARBA"/>
</dbReference>
<evidence type="ECO:0000256" key="6">
    <source>
        <dbReference type="ARBA" id="ARBA00022833"/>
    </source>
</evidence>
<protein>
    <recommendedName>
        <fullName evidence="13">Ribulose-phosphate 3-epimerase</fullName>
    </recommendedName>
</protein>
<keyword evidence="6" id="KW-0862">Zinc</keyword>
<dbReference type="GO" id="GO:0005975">
    <property type="term" value="P:carbohydrate metabolic process"/>
    <property type="evidence" value="ECO:0007669"/>
    <property type="project" value="InterPro"/>
</dbReference>
<keyword evidence="9" id="KW-0413">Isomerase</keyword>
<comment type="cofactor">
    <cofactor evidence="1">
        <name>Mn(2+)</name>
        <dbReference type="ChEBI" id="CHEBI:29035"/>
    </cofactor>
</comment>
<comment type="cofactor">
    <cofactor evidence="3">
        <name>Fe(2+)</name>
        <dbReference type="ChEBI" id="CHEBI:29033"/>
    </cofactor>
</comment>
<dbReference type="Proteomes" id="UP000178092">
    <property type="component" value="Unassembled WGS sequence"/>
</dbReference>
<gene>
    <name evidence="11" type="ORF">A3C04_02920</name>
</gene>
<dbReference type="NCBIfam" id="NF004076">
    <property type="entry name" value="PRK05581.1-4"/>
    <property type="match status" value="1"/>
</dbReference>
<dbReference type="GO" id="GO:0046496">
    <property type="term" value="P:nicotinamide nucleotide metabolic process"/>
    <property type="evidence" value="ECO:0007669"/>
    <property type="project" value="UniProtKB-ARBA"/>
</dbReference>
<evidence type="ECO:0000256" key="2">
    <source>
        <dbReference type="ARBA" id="ARBA00001947"/>
    </source>
</evidence>
<evidence type="ECO:0000256" key="7">
    <source>
        <dbReference type="ARBA" id="ARBA00023004"/>
    </source>
</evidence>
<organism evidence="11 12">
    <name type="scientific">Candidatus Wildermuthbacteria bacterium RIFCSPHIGHO2_02_FULL_45_25</name>
    <dbReference type="NCBI Taxonomy" id="1802450"/>
    <lineage>
        <taxon>Bacteria</taxon>
        <taxon>Candidatus Wildermuthiibacteriota</taxon>
    </lineage>
</organism>
<dbReference type="SUPFAM" id="SSF51366">
    <property type="entry name" value="Ribulose-phoshate binding barrel"/>
    <property type="match status" value="1"/>
</dbReference>
<evidence type="ECO:0000256" key="5">
    <source>
        <dbReference type="ARBA" id="ARBA00022723"/>
    </source>
</evidence>
<evidence type="ECO:0000313" key="12">
    <source>
        <dbReference type="Proteomes" id="UP000178092"/>
    </source>
</evidence>
<dbReference type="CDD" id="cd00429">
    <property type="entry name" value="RPE"/>
    <property type="match status" value="1"/>
</dbReference>
<keyword evidence="8" id="KW-0464">Manganese</keyword>
<evidence type="ECO:0000256" key="9">
    <source>
        <dbReference type="ARBA" id="ARBA00023235"/>
    </source>
</evidence>
<dbReference type="EMBL" id="MHTV01000002">
    <property type="protein sequence ID" value="OHA67862.1"/>
    <property type="molecule type" value="Genomic_DNA"/>
</dbReference>
<keyword evidence="5" id="KW-0479">Metal-binding</keyword>
<dbReference type="GO" id="GO:1901135">
    <property type="term" value="P:carbohydrate derivative metabolic process"/>
    <property type="evidence" value="ECO:0007669"/>
    <property type="project" value="UniProtKB-ARBA"/>
</dbReference>
<comment type="subunit">
    <text evidence="4">Homodimer.</text>
</comment>
<dbReference type="InterPro" id="IPR000056">
    <property type="entry name" value="Ribul_P_3_epim-like"/>
</dbReference>